<evidence type="ECO:0000313" key="5">
    <source>
        <dbReference type="EMBL" id="MEJ5946376.1"/>
    </source>
</evidence>
<dbReference type="InterPro" id="IPR050832">
    <property type="entry name" value="Bact_Acetyltransf"/>
</dbReference>
<evidence type="ECO:0000256" key="3">
    <source>
        <dbReference type="SAM" id="MobiDB-lite"/>
    </source>
</evidence>
<comment type="caution">
    <text evidence="5">The sequence shown here is derived from an EMBL/GenBank/DDBJ whole genome shotgun (WGS) entry which is preliminary data.</text>
</comment>
<dbReference type="Proteomes" id="UP001387100">
    <property type="component" value="Unassembled WGS sequence"/>
</dbReference>
<dbReference type="InterPro" id="IPR000182">
    <property type="entry name" value="GNAT_dom"/>
</dbReference>
<reference evidence="5 6" key="1">
    <citation type="journal article" date="2017" name="Int. J. Syst. Evol. Microbiol.">
        <title>Pseudokineococcus basanitobsidens sp. nov., isolated from volcanic rock.</title>
        <authorList>
            <person name="Lee D.W."/>
            <person name="Park M.Y."/>
            <person name="Kim J.J."/>
            <person name="Kim B.S."/>
        </authorList>
    </citation>
    <scope>NUCLEOTIDE SEQUENCE [LARGE SCALE GENOMIC DNA]</scope>
    <source>
        <strain evidence="5 6">DSM 103726</strain>
    </source>
</reference>
<organism evidence="5 6">
    <name type="scientific">Pseudokineococcus basanitobsidens</name>
    <dbReference type="NCBI Taxonomy" id="1926649"/>
    <lineage>
        <taxon>Bacteria</taxon>
        <taxon>Bacillati</taxon>
        <taxon>Actinomycetota</taxon>
        <taxon>Actinomycetes</taxon>
        <taxon>Kineosporiales</taxon>
        <taxon>Kineosporiaceae</taxon>
        <taxon>Pseudokineococcus</taxon>
    </lineage>
</organism>
<feature type="domain" description="N-acetyltransferase" evidence="4">
    <location>
        <begin position="5"/>
        <end position="155"/>
    </location>
</feature>
<dbReference type="Pfam" id="PF00583">
    <property type="entry name" value="Acetyltransf_1"/>
    <property type="match status" value="1"/>
</dbReference>
<proteinExistence type="predicted"/>
<gene>
    <name evidence="5" type="ORF">WDZ17_13845</name>
</gene>
<keyword evidence="2" id="KW-0012">Acyltransferase</keyword>
<evidence type="ECO:0000256" key="1">
    <source>
        <dbReference type="ARBA" id="ARBA00022679"/>
    </source>
</evidence>
<dbReference type="PANTHER" id="PTHR43877">
    <property type="entry name" value="AMINOALKYLPHOSPHONATE N-ACETYLTRANSFERASE-RELATED-RELATED"/>
    <property type="match status" value="1"/>
</dbReference>
<feature type="compositionally biased region" description="Low complexity" evidence="3">
    <location>
        <begin position="163"/>
        <end position="175"/>
    </location>
</feature>
<evidence type="ECO:0000313" key="6">
    <source>
        <dbReference type="Proteomes" id="UP001387100"/>
    </source>
</evidence>
<dbReference type="CDD" id="cd04301">
    <property type="entry name" value="NAT_SF"/>
    <property type="match status" value="1"/>
</dbReference>
<evidence type="ECO:0000259" key="4">
    <source>
        <dbReference type="PROSITE" id="PS51186"/>
    </source>
</evidence>
<keyword evidence="6" id="KW-1185">Reference proteome</keyword>
<dbReference type="InterPro" id="IPR016181">
    <property type="entry name" value="Acyl_CoA_acyltransferase"/>
</dbReference>
<protein>
    <submittedName>
        <fullName evidence="5">GNAT family N-acetyltransferase</fullName>
    </submittedName>
</protein>
<dbReference type="PROSITE" id="PS51186">
    <property type="entry name" value="GNAT"/>
    <property type="match status" value="1"/>
</dbReference>
<dbReference type="EMBL" id="JBBIAA010000021">
    <property type="protein sequence ID" value="MEJ5946376.1"/>
    <property type="molecule type" value="Genomic_DNA"/>
</dbReference>
<name>A0ABU8RMS3_9ACTN</name>
<evidence type="ECO:0000256" key="2">
    <source>
        <dbReference type="ARBA" id="ARBA00023315"/>
    </source>
</evidence>
<dbReference type="SUPFAM" id="SSF55729">
    <property type="entry name" value="Acyl-CoA N-acyltransferases (Nat)"/>
    <property type="match status" value="1"/>
</dbReference>
<dbReference type="Gene3D" id="3.40.630.30">
    <property type="match status" value="1"/>
</dbReference>
<keyword evidence="1" id="KW-0808">Transferase</keyword>
<sequence length="175" mass="18533">MRGEVVVRSATPEDAGLIRGVGSAAWPETYDFAGEGYVRRGLEQWWSPEAVRRGSATTTTLVAEVGTVVVGMGDLDLHGEVPVVWTLYFSPGHQGRGVGGALLRALLDLVPGRPVELEHVAGDERAAAFYARHGFREVRREPAECGAVLVWLRRDAPSPAPGPADGVAPSPGGRG</sequence>
<dbReference type="RefSeq" id="WP_339575759.1">
    <property type="nucleotide sequence ID" value="NZ_JBBIAA010000021.1"/>
</dbReference>
<accession>A0ABU8RMS3</accession>
<feature type="region of interest" description="Disordered" evidence="3">
    <location>
        <begin position="155"/>
        <end position="175"/>
    </location>
</feature>